<feature type="domain" description="Glycosyltransferase subfamily 4-like N-terminal" evidence="2">
    <location>
        <begin position="12"/>
        <end position="189"/>
    </location>
</feature>
<dbReference type="STRING" id="82805.SAMN04487998_2631"/>
<evidence type="ECO:0000259" key="2">
    <source>
        <dbReference type="Pfam" id="PF13439"/>
    </source>
</evidence>
<feature type="domain" description="Glycosyl transferase family 1" evidence="1">
    <location>
        <begin position="198"/>
        <end position="333"/>
    </location>
</feature>
<organism evidence="3 4">
    <name type="scientific">Hymenobacter actinosclerus</name>
    <dbReference type="NCBI Taxonomy" id="82805"/>
    <lineage>
        <taxon>Bacteria</taxon>
        <taxon>Pseudomonadati</taxon>
        <taxon>Bacteroidota</taxon>
        <taxon>Cytophagia</taxon>
        <taxon>Cytophagales</taxon>
        <taxon>Hymenobacteraceae</taxon>
        <taxon>Hymenobacter</taxon>
    </lineage>
</organism>
<dbReference type="Pfam" id="PF00534">
    <property type="entry name" value="Glycos_transf_1"/>
    <property type="match status" value="1"/>
</dbReference>
<dbReference type="AlphaFoldDB" id="A0A1I0GWR9"/>
<evidence type="ECO:0000313" key="4">
    <source>
        <dbReference type="Proteomes" id="UP000198697"/>
    </source>
</evidence>
<accession>A0A1I0GWR9</accession>
<sequence length="395" mass="43552">MRILISTWSLQVGGGEILAMNLAAELARRGHAVYVFNQRAELIDHDLVKRLLPAGVKVLSMLDRPQRSFWSYKINALQQRLGMVPGFYQQQQQAYLAACLRRYRVDVVSSHATYSDALSLPVAQKAGIPLVITEHGEYNHFLATGRRDFVGVLRGAAKVVAVSDYCRVNLTQAFPGLPSMQTIYNGVITNATYTAAAMRGQLGLPADAFVVGMVARGRADKGWQQAIDAFRRLSQQPRLRPLRLVLVGGSEYLDELAHTYAAEPDIIFAGRVPNPDFYIAGFDVGLLPTYFPAEALPLVLIEYMSYGLPSIATGVGGIPELLASAVGPTGQLISLDPVTQQPRPDELFQALERYYLEPAVYNEHAANASRASQHYTMGSCTDQYEELFERTIAKQ</sequence>
<dbReference type="CDD" id="cd03801">
    <property type="entry name" value="GT4_PimA-like"/>
    <property type="match status" value="1"/>
</dbReference>
<dbReference type="InterPro" id="IPR001296">
    <property type="entry name" value="Glyco_trans_1"/>
</dbReference>
<gene>
    <name evidence="3" type="ORF">SAMN04487998_2631</name>
</gene>
<evidence type="ECO:0000259" key="1">
    <source>
        <dbReference type="Pfam" id="PF00534"/>
    </source>
</evidence>
<name>A0A1I0GWR9_9BACT</name>
<dbReference type="Pfam" id="PF13439">
    <property type="entry name" value="Glyco_transf_4"/>
    <property type="match status" value="1"/>
</dbReference>
<reference evidence="4" key="1">
    <citation type="submission" date="2016-10" db="EMBL/GenBank/DDBJ databases">
        <authorList>
            <person name="Varghese N."/>
            <person name="Submissions S."/>
        </authorList>
    </citation>
    <scope>NUCLEOTIDE SEQUENCE [LARGE SCALE GENOMIC DNA]</scope>
    <source>
        <strain evidence="4">DSM 15310</strain>
    </source>
</reference>
<dbReference type="SUPFAM" id="SSF53756">
    <property type="entry name" value="UDP-Glycosyltransferase/glycogen phosphorylase"/>
    <property type="match status" value="1"/>
</dbReference>
<keyword evidence="3" id="KW-0808">Transferase</keyword>
<dbReference type="GO" id="GO:0016757">
    <property type="term" value="F:glycosyltransferase activity"/>
    <property type="evidence" value="ECO:0007669"/>
    <property type="project" value="InterPro"/>
</dbReference>
<proteinExistence type="predicted"/>
<dbReference type="Proteomes" id="UP000198697">
    <property type="component" value="Unassembled WGS sequence"/>
</dbReference>
<dbReference type="PANTHER" id="PTHR12526">
    <property type="entry name" value="GLYCOSYLTRANSFERASE"/>
    <property type="match status" value="1"/>
</dbReference>
<evidence type="ECO:0000313" key="3">
    <source>
        <dbReference type="EMBL" id="SET75687.1"/>
    </source>
</evidence>
<dbReference type="EMBL" id="FOHS01000003">
    <property type="protein sequence ID" value="SET75687.1"/>
    <property type="molecule type" value="Genomic_DNA"/>
</dbReference>
<dbReference type="OrthoDB" id="862886at2"/>
<dbReference type="InterPro" id="IPR028098">
    <property type="entry name" value="Glyco_trans_4-like_N"/>
</dbReference>
<keyword evidence="4" id="KW-1185">Reference proteome</keyword>
<protein>
    <submittedName>
        <fullName evidence="3">Glycosyltransferase involved in cell wall bisynthesis</fullName>
    </submittedName>
</protein>
<dbReference type="RefSeq" id="WP_092772231.1">
    <property type="nucleotide sequence ID" value="NZ_FOHS01000003.1"/>
</dbReference>
<dbReference type="Gene3D" id="3.40.50.2000">
    <property type="entry name" value="Glycogen Phosphorylase B"/>
    <property type="match status" value="2"/>
</dbReference>